<dbReference type="KEGG" id="copr:Cop2CBH44_32220"/>
<name>A0A7G1HYT2_9BACT</name>
<keyword evidence="7 8" id="KW-0472">Membrane</keyword>
<keyword evidence="10" id="KW-1185">Reference proteome</keyword>
<proteinExistence type="inferred from homology"/>
<feature type="transmembrane region" description="Helical" evidence="8">
    <location>
        <begin position="46"/>
        <end position="64"/>
    </location>
</feature>
<evidence type="ECO:0000256" key="3">
    <source>
        <dbReference type="ARBA" id="ARBA00022475"/>
    </source>
</evidence>
<keyword evidence="3" id="KW-1003">Cell membrane</keyword>
<dbReference type="EMBL" id="AP023322">
    <property type="protein sequence ID" value="BCI64869.1"/>
    <property type="molecule type" value="Genomic_DNA"/>
</dbReference>
<reference evidence="10" key="1">
    <citation type="submission" date="2020-07" db="EMBL/GenBank/DDBJ databases">
        <title>Complete genome sequencing of Coprobacter sp. strain 2CBH44.</title>
        <authorList>
            <person name="Sakamoto M."/>
            <person name="Murakami T."/>
            <person name="Mori H."/>
        </authorList>
    </citation>
    <scope>NUCLEOTIDE SEQUENCE [LARGE SCALE GENOMIC DNA]</scope>
    <source>
        <strain evidence="10">2CBH44</strain>
    </source>
</reference>
<keyword evidence="5" id="KW-0133">Cell shape</keyword>
<protein>
    <submittedName>
        <fullName evidence="9">Rod shape-determining protein MreD</fullName>
    </submittedName>
</protein>
<feature type="transmembrane region" description="Helical" evidence="8">
    <location>
        <begin position="111"/>
        <end position="135"/>
    </location>
</feature>
<evidence type="ECO:0000256" key="8">
    <source>
        <dbReference type="SAM" id="Phobius"/>
    </source>
</evidence>
<accession>A0A7G1HYT2</accession>
<dbReference type="NCBIfam" id="TIGR03426">
    <property type="entry name" value="shape_MreD"/>
    <property type="match status" value="1"/>
</dbReference>
<gene>
    <name evidence="9" type="ORF">Cop2CBH44_32220</name>
</gene>
<organism evidence="9 10">
    <name type="scientific">Coprobacter secundus subsp. similis</name>
    <dbReference type="NCBI Taxonomy" id="2751153"/>
    <lineage>
        <taxon>Bacteria</taxon>
        <taxon>Pseudomonadati</taxon>
        <taxon>Bacteroidota</taxon>
        <taxon>Bacteroidia</taxon>
        <taxon>Bacteroidales</taxon>
        <taxon>Barnesiellaceae</taxon>
        <taxon>Coprobacter</taxon>
    </lineage>
</organism>
<dbReference type="GO" id="GO:0005886">
    <property type="term" value="C:plasma membrane"/>
    <property type="evidence" value="ECO:0007669"/>
    <property type="project" value="UniProtKB-SubCell"/>
</dbReference>
<dbReference type="AlphaFoldDB" id="A0A7G1HYT2"/>
<evidence type="ECO:0000313" key="9">
    <source>
        <dbReference type="EMBL" id="BCI64869.1"/>
    </source>
</evidence>
<sequence>MVLTYILLFVLLVLLQVTVLNDISLFGYATPFLYIYFILRLPSLMSANWVMSIAFLMGLIVDIFSNTPGMNALAATTIAFMRKPVLALVLPRSDEAVSIVPSISSLGLSHFIGYSFLMVILFCVLIFVIEAFTFFSPLTLILRFSSSAVFTFLLVLAADCLKPGKK</sequence>
<comment type="similarity">
    <text evidence="2">Belongs to the MreD family.</text>
</comment>
<feature type="transmembrane region" description="Helical" evidence="8">
    <location>
        <begin position="141"/>
        <end position="161"/>
    </location>
</feature>
<evidence type="ECO:0000256" key="6">
    <source>
        <dbReference type="ARBA" id="ARBA00022989"/>
    </source>
</evidence>
<evidence type="ECO:0000256" key="1">
    <source>
        <dbReference type="ARBA" id="ARBA00004651"/>
    </source>
</evidence>
<comment type="subcellular location">
    <subcellularLocation>
        <location evidence="1">Cell membrane</location>
        <topology evidence="1">Multi-pass membrane protein</topology>
    </subcellularLocation>
</comment>
<keyword evidence="6 8" id="KW-1133">Transmembrane helix</keyword>
<dbReference type="GO" id="GO:0008360">
    <property type="term" value="P:regulation of cell shape"/>
    <property type="evidence" value="ECO:0007669"/>
    <property type="project" value="UniProtKB-KW"/>
</dbReference>
<keyword evidence="4 8" id="KW-0812">Transmembrane</keyword>
<feature type="transmembrane region" description="Helical" evidence="8">
    <location>
        <begin position="6"/>
        <end position="39"/>
    </location>
</feature>
<evidence type="ECO:0000256" key="7">
    <source>
        <dbReference type="ARBA" id="ARBA00023136"/>
    </source>
</evidence>
<evidence type="ECO:0000256" key="5">
    <source>
        <dbReference type="ARBA" id="ARBA00022960"/>
    </source>
</evidence>
<dbReference type="InterPro" id="IPR007227">
    <property type="entry name" value="Cell_shape_determining_MreD"/>
</dbReference>
<evidence type="ECO:0000256" key="4">
    <source>
        <dbReference type="ARBA" id="ARBA00022692"/>
    </source>
</evidence>
<dbReference type="Proteomes" id="UP000594042">
    <property type="component" value="Chromosome"/>
</dbReference>
<evidence type="ECO:0000256" key="2">
    <source>
        <dbReference type="ARBA" id="ARBA00007776"/>
    </source>
</evidence>
<evidence type="ECO:0000313" key="10">
    <source>
        <dbReference type="Proteomes" id="UP000594042"/>
    </source>
</evidence>